<evidence type="ECO:0000313" key="3">
    <source>
        <dbReference type="Proteomes" id="UP000008723"/>
    </source>
</evidence>
<dbReference type="EMBL" id="FN995097">
    <property type="protein sequence ID" value="CBN87136.1"/>
    <property type="molecule type" value="Genomic_DNA"/>
</dbReference>
<accession>E4ZCQ4</accession>
<proteinExistence type="predicted"/>
<reference evidence="2 3" key="1">
    <citation type="journal article" date="2010" name="BMC Genomics">
        <title>Independent evolution of the core and accessory gene sets in the genus Neisseria: insights gained from the genome of Neisseria lactamica isolate 020-06.</title>
        <authorList>
            <person name="Bennett J.S."/>
            <person name="Bentley S.D."/>
            <person name="Vernikos G.S."/>
            <person name="Quail M.A."/>
            <person name="Cherevach I."/>
            <person name="White B."/>
            <person name="Parkhill J."/>
            <person name="Maiden M.C."/>
        </authorList>
    </citation>
    <scope>NUCLEOTIDE SEQUENCE [LARGE SCALE GENOMIC DNA]</scope>
    <source>
        <strain evidence="2 3">020-06</strain>
    </source>
</reference>
<evidence type="ECO:0000313" key="2">
    <source>
        <dbReference type="EMBL" id="CBN87136.1"/>
    </source>
</evidence>
<keyword evidence="1" id="KW-0732">Signal</keyword>
<dbReference type="PROSITE" id="PS51257">
    <property type="entry name" value="PROKAR_LIPOPROTEIN"/>
    <property type="match status" value="1"/>
</dbReference>
<dbReference type="Proteomes" id="UP000008723">
    <property type="component" value="Chromosome"/>
</dbReference>
<feature type="chain" id="PRO_5003192820" description="Lipoprotein" evidence="1">
    <location>
        <begin position="26"/>
        <end position="131"/>
    </location>
</feature>
<evidence type="ECO:0000256" key="1">
    <source>
        <dbReference type="SAM" id="SignalP"/>
    </source>
</evidence>
<feature type="signal peptide" evidence="1">
    <location>
        <begin position="1"/>
        <end position="25"/>
    </location>
</feature>
<name>E4ZCQ4_NEIL0</name>
<sequence length="131" mass="15534">MVVMKCYIKVVIIVFIMVMTTSCNPCFFATSSCDYSFRKNYPINSDDEYYVKNNTSKETRIADLRYCISYACPEVYQKYQLPDENGDYREIIRRKYKDDYKKGYKNADDVMTCYGKIGECMKNNKGYSTKW</sequence>
<dbReference type="KEGG" id="nla:NLA_9060"/>
<protein>
    <recommendedName>
        <fullName evidence="4">Lipoprotein</fullName>
    </recommendedName>
</protein>
<dbReference type="HOGENOM" id="CLU_158586_0_0_4"/>
<organism evidence="2 3">
    <name type="scientific">Neisseria lactamica (strain 020-06)</name>
    <dbReference type="NCBI Taxonomy" id="489653"/>
    <lineage>
        <taxon>Bacteria</taxon>
        <taxon>Pseudomonadati</taxon>
        <taxon>Pseudomonadota</taxon>
        <taxon>Betaproteobacteria</taxon>
        <taxon>Neisseriales</taxon>
        <taxon>Neisseriaceae</taxon>
        <taxon>Neisseria</taxon>
    </lineage>
</organism>
<dbReference type="AlphaFoldDB" id="E4ZCQ4"/>
<evidence type="ECO:0008006" key="4">
    <source>
        <dbReference type="Google" id="ProtNLM"/>
    </source>
</evidence>
<gene>
    <name evidence="2" type="ordered locus">NLA_9060</name>
</gene>